<keyword evidence="1" id="KW-1133">Transmembrane helix</keyword>
<keyword evidence="1" id="KW-0472">Membrane</keyword>
<name>A0ABT7KB84_9HYPH</name>
<reference evidence="2" key="1">
    <citation type="submission" date="2023-06" db="EMBL/GenBank/DDBJ databases">
        <title>Phylogenetic Diversity of Rhizobium strains.</title>
        <authorList>
            <person name="Moura F.T."/>
            <person name="Helene L.C.F."/>
            <person name="Hungria M."/>
        </authorList>
    </citation>
    <scope>NUCLEOTIDE SEQUENCE</scope>
    <source>
        <strain evidence="2">CCGE524</strain>
    </source>
</reference>
<dbReference type="Gene3D" id="3.50.50.60">
    <property type="entry name" value="FAD/NAD(P)-binding domain"/>
    <property type="match status" value="1"/>
</dbReference>
<proteinExistence type="predicted"/>
<evidence type="ECO:0000256" key="1">
    <source>
        <dbReference type="SAM" id="Phobius"/>
    </source>
</evidence>
<dbReference type="Proteomes" id="UP001172630">
    <property type="component" value="Unassembled WGS sequence"/>
</dbReference>
<gene>
    <name evidence="2" type="ORF">PY650_09170</name>
</gene>
<protein>
    <submittedName>
        <fullName evidence="2">Uncharacterized protein</fullName>
    </submittedName>
</protein>
<accession>A0ABT7KB84</accession>
<evidence type="ECO:0000313" key="2">
    <source>
        <dbReference type="EMBL" id="MDL2405832.1"/>
    </source>
</evidence>
<dbReference type="SUPFAM" id="SSF51905">
    <property type="entry name" value="FAD/NAD(P)-binding domain"/>
    <property type="match status" value="1"/>
</dbReference>
<sequence>MSTHTSVLIVGGGLNGLTAAALLAHLRVQLRAPYRQFRGRNGEDDPRCGIVDRPCARGASGRFMRTEIQKCVDKYWKK</sequence>
<dbReference type="RefSeq" id="WP_285878934.1">
    <property type="nucleotide sequence ID" value="NZ_JARFYN010000009.1"/>
</dbReference>
<keyword evidence="3" id="KW-1185">Reference proteome</keyword>
<organism evidence="2 3">
    <name type="scientific">Rhizobium calliandrae</name>
    <dbReference type="NCBI Taxonomy" id="1312182"/>
    <lineage>
        <taxon>Bacteria</taxon>
        <taxon>Pseudomonadati</taxon>
        <taxon>Pseudomonadota</taxon>
        <taxon>Alphaproteobacteria</taxon>
        <taxon>Hyphomicrobiales</taxon>
        <taxon>Rhizobiaceae</taxon>
        <taxon>Rhizobium/Agrobacterium group</taxon>
        <taxon>Rhizobium</taxon>
    </lineage>
</organism>
<feature type="transmembrane region" description="Helical" evidence="1">
    <location>
        <begin position="6"/>
        <end position="28"/>
    </location>
</feature>
<dbReference type="InterPro" id="IPR036188">
    <property type="entry name" value="FAD/NAD-bd_sf"/>
</dbReference>
<evidence type="ECO:0000313" key="3">
    <source>
        <dbReference type="Proteomes" id="UP001172630"/>
    </source>
</evidence>
<comment type="caution">
    <text evidence="2">The sequence shown here is derived from an EMBL/GenBank/DDBJ whole genome shotgun (WGS) entry which is preliminary data.</text>
</comment>
<keyword evidence="1" id="KW-0812">Transmembrane</keyword>
<dbReference type="EMBL" id="JARFYN010000009">
    <property type="protein sequence ID" value="MDL2405832.1"/>
    <property type="molecule type" value="Genomic_DNA"/>
</dbReference>